<dbReference type="RefSeq" id="YP_009965191.1">
    <property type="nucleotide sequence ID" value="NC_051739.1"/>
</dbReference>
<dbReference type="Pfam" id="PF07505">
    <property type="entry name" value="DUF5131"/>
    <property type="match status" value="1"/>
</dbReference>
<accession>A0A514TWU3</accession>
<reference evidence="2 3" key="1">
    <citation type="submission" date="2019-06" db="EMBL/GenBank/DDBJ databases">
        <authorList>
            <person name="English H.B."/>
            <person name="Hanline L.C."/>
            <person name="Salsman M.A."/>
            <person name="Wilgus G.V."/>
            <person name="Purks T."/>
            <person name="Korey C.A."/>
            <person name="Delesalle V.A."/>
            <person name="Garlena R.A."/>
            <person name="Russell D.A."/>
            <person name="Pope W.H."/>
            <person name="Jacobs-Sera D."/>
            <person name="Hatfull G.F."/>
        </authorList>
    </citation>
    <scope>NUCLEOTIDE SEQUENCE [LARGE SCALE GENOMIC DNA]</scope>
</reference>
<evidence type="ECO:0008006" key="4">
    <source>
        <dbReference type="Google" id="ProtNLM"/>
    </source>
</evidence>
<feature type="region of interest" description="Disordered" evidence="1">
    <location>
        <begin position="1"/>
        <end position="20"/>
    </location>
</feature>
<organism evidence="2 3">
    <name type="scientific">Mycobacterium phage Purky</name>
    <dbReference type="NCBI Taxonomy" id="2593351"/>
    <lineage>
        <taxon>Viruses</taxon>
        <taxon>Duplodnaviria</taxon>
        <taxon>Heunggongvirae</taxon>
        <taxon>Uroviricota</taxon>
        <taxon>Caudoviricetes</taxon>
        <taxon>Pclasvirinae</taxon>
        <taxon>Purkyvirus</taxon>
        <taxon>Purkyvirus purky</taxon>
    </lineage>
</organism>
<protein>
    <recommendedName>
        <fullName evidence="4">Phage Gp37/Gp68 family protein</fullName>
    </recommendedName>
</protein>
<evidence type="ECO:0000256" key="1">
    <source>
        <dbReference type="SAM" id="MobiDB-lite"/>
    </source>
</evidence>
<proteinExistence type="predicted"/>
<dbReference type="EMBL" id="MN096355">
    <property type="protein sequence ID" value="QDK01171.1"/>
    <property type="molecule type" value="Genomic_DNA"/>
</dbReference>
<name>A0A514TWU3_9CAUD</name>
<dbReference type="KEGG" id="vg:60336912"/>
<dbReference type="Proteomes" id="UP000320930">
    <property type="component" value="Segment"/>
</dbReference>
<gene>
    <name evidence="2" type="primary">67</name>
    <name evidence="2" type="ORF">SEA_PURKY_68</name>
</gene>
<evidence type="ECO:0000313" key="2">
    <source>
        <dbReference type="EMBL" id="QDK01171.1"/>
    </source>
</evidence>
<dbReference type="InterPro" id="IPR011101">
    <property type="entry name" value="DUF5131"/>
</dbReference>
<keyword evidence="3" id="KW-1185">Reference proteome</keyword>
<sequence>MADNTSIEWTRSDDGSPGATWNPVTGCTKVSAGCDNCYAEKIANRFAGTSAYPNGFEVTLRPERLDQPLRWKRPRRIFVNSMSDLFHDQVPDDYIAKVWAVMAWTPHHTYQVLTKRHARMRTLISSREFLSLVDDQWYFIGREHQLAMKFLDASHPYDRWPLPNVWLGVSTENQKWADIRIPALLDTPAAVRFISAEPLLGPLDLSRYLTGDCPLCGDDITESPCGVTHANMACDPTAAGLDWVIVGGESGPGARPMEFGWASSLLDQCLDAKVPFLFKQWGNWTSDTGRVQQLGYDRKKPHAYVNHADGTVVRDASEIRGGSWSWVWNVGKAKAGRELLGRTWDQYPEVSRG</sequence>
<evidence type="ECO:0000313" key="3">
    <source>
        <dbReference type="Proteomes" id="UP000320930"/>
    </source>
</evidence>
<dbReference type="GeneID" id="60336912"/>